<protein>
    <submittedName>
        <fullName evidence="1">Uncharacterized protein</fullName>
    </submittedName>
</protein>
<evidence type="ECO:0000313" key="1">
    <source>
        <dbReference type="EMBL" id="RYN61629.1"/>
    </source>
</evidence>
<name>A0A4Q4MXA4_ALTAL</name>
<reference evidence="2" key="1">
    <citation type="journal article" date="2019" name="bioRxiv">
        <title>Genomics, evolutionary history and diagnostics of the Alternaria alternata species group including apple and Asian pear pathotypes.</title>
        <authorList>
            <person name="Armitage A.D."/>
            <person name="Cockerton H.M."/>
            <person name="Sreenivasaprasad S."/>
            <person name="Woodhall J.W."/>
            <person name="Lane C.R."/>
            <person name="Harrison R.J."/>
            <person name="Clarkson J.P."/>
        </authorList>
    </citation>
    <scope>NUCLEOTIDE SEQUENCE [LARGE SCALE GENOMIC DNA]</scope>
    <source>
        <strain evidence="2">FERA 1177</strain>
    </source>
</reference>
<dbReference type="EMBL" id="PDXD01000106">
    <property type="protein sequence ID" value="RYN61629.1"/>
    <property type="molecule type" value="Genomic_DNA"/>
</dbReference>
<comment type="caution">
    <text evidence="1">The sequence shown here is derived from an EMBL/GenBank/DDBJ whole genome shotgun (WGS) entry which is preliminary data.</text>
</comment>
<accession>A0A4Q4MXA4</accession>
<dbReference type="Proteomes" id="UP000291422">
    <property type="component" value="Unassembled WGS sequence"/>
</dbReference>
<dbReference type="AlphaFoldDB" id="A0A4Q4MXA4"/>
<evidence type="ECO:0000313" key="2">
    <source>
        <dbReference type="Proteomes" id="UP000291422"/>
    </source>
</evidence>
<gene>
    <name evidence="1" type="ORF">AA0117_g12964</name>
</gene>
<organism evidence="1 2">
    <name type="scientific">Alternaria alternata</name>
    <name type="common">Alternaria rot fungus</name>
    <name type="synonym">Torula alternata</name>
    <dbReference type="NCBI Taxonomy" id="5599"/>
    <lineage>
        <taxon>Eukaryota</taxon>
        <taxon>Fungi</taxon>
        <taxon>Dikarya</taxon>
        <taxon>Ascomycota</taxon>
        <taxon>Pezizomycotina</taxon>
        <taxon>Dothideomycetes</taxon>
        <taxon>Pleosporomycetidae</taxon>
        <taxon>Pleosporales</taxon>
        <taxon>Pleosporineae</taxon>
        <taxon>Pleosporaceae</taxon>
        <taxon>Alternaria</taxon>
        <taxon>Alternaria sect. Alternaria</taxon>
        <taxon>Alternaria alternata complex</taxon>
    </lineage>
</organism>
<sequence length="135" mass="15906">MLPVAYSVHWRHIKWRAPWQKCHLSVLERFQAEDAAKEKANAVQRRRDETARRVALGRLEKAESMWNRYKRSIRCSSDGTWLEIHIKHGSLISGGETAEMTKDGKIGDEDRWKVNNIFENWEGDYTNVLAEYEIF</sequence>
<proteinExistence type="predicted"/>